<dbReference type="Proteomes" id="UP001321473">
    <property type="component" value="Unassembled WGS sequence"/>
</dbReference>
<dbReference type="InterPro" id="IPR032675">
    <property type="entry name" value="LRR_dom_sf"/>
</dbReference>
<protein>
    <recommendedName>
        <fullName evidence="3">Nlr family card domain protein</fullName>
    </recommendedName>
</protein>
<accession>A0AAQ4EI49</accession>
<name>A0AAQ4EI49_AMBAM</name>
<evidence type="ECO:0000313" key="2">
    <source>
        <dbReference type="Proteomes" id="UP001321473"/>
    </source>
</evidence>
<evidence type="ECO:0008006" key="3">
    <source>
        <dbReference type="Google" id="ProtNLM"/>
    </source>
</evidence>
<evidence type="ECO:0000313" key="1">
    <source>
        <dbReference type="EMBL" id="KAK8774318.1"/>
    </source>
</evidence>
<dbReference type="Gene3D" id="3.80.10.10">
    <property type="entry name" value="Ribonuclease Inhibitor"/>
    <property type="match status" value="1"/>
</dbReference>
<comment type="caution">
    <text evidence="1">The sequence shown here is derived from an EMBL/GenBank/DDBJ whole genome shotgun (WGS) entry which is preliminary data.</text>
</comment>
<sequence length="720" mass="80092">MEFPPLFMPAKRPPLLLPCTRSEDDPVCQLTQSIVEYNEILWHVGLEIREEDGVGDLGIASPPGIRLTGLWLQEQSEREILAVNIFNDIIAQHLCIVSIELNFMLAINPLVLSILENKRSVSKLVISYIPCIPYWEANVVDVLRKLASPWDKNDAAFPPKCTSLVNMPQFEAPVQRNRTILTTLDVGALKMCSDFAQQLFDMLLQNNTISELTVGASVFTADSLVLLDCFTAYLGKEGSSLTKLTMITPLIPMRGLQSLVTAILTAKALEELVVHTDIYSISCAEQNALFAQIVARNCTMRDFRVTCPRRRAFPSMPDLINIFPGDAASRIDPWISALENNTALSTLALDLVGLSNNECCAFFHSLALNNALKNVHIGYLPGWADIKDVCRIIRESRFAKAVHIEDYVVSARSLSMLPECPELTSLTISCLSPNDIEFFCGAFAVLSSCKHVVSLRVCVERRLLSQAQAAMAAYVAQAHTLKNITVVVFINLFDREQQQHQDPFVDGILADALASNVSLARIEVKDLALSVEKSRVLANAFIKSQNLAELSFAARGCESSDAFLTALGLGIEKNYSLLRVDIPMYKWRYPEVRVIRNVTARNCSLVARAARFVMGDHSDYNAQAIELVSGHASVLNTVQESAGVEAGQAKEMIRRALRLQCLTGLDEYMKLTGVVKRRVECVRRPCDARQLDELDYECWLHIRKFLIVADVLRTDSPLKI</sequence>
<dbReference type="AlphaFoldDB" id="A0AAQ4EI49"/>
<organism evidence="1 2">
    <name type="scientific">Amblyomma americanum</name>
    <name type="common">Lone star tick</name>
    <dbReference type="NCBI Taxonomy" id="6943"/>
    <lineage>
        <taxon>Eukaryota</taxon>
        <taxon>Metazoa</taxon>
        <taxon>Ecdysozoa</taxon>
        <taxon>Arthropoda</taxon>
        <taxon>Chelicerata</taxon>
        <taxon>Arachnida</taxon>
        <taxon>Acari</taxon>
        <taxon>Parasitiformes</taxon>
        <taxon>Ixodida</taxon>
        <taxon>Ixodoidea</taxon>
        <taxon>Ixodidae</taxon>
        <taxon>Amblyomminae</taxon>
        <taxon>Amblyomma</taxon>
    </lineage>
</organism>
<reference evidence="1 2" key="1">
    <citation type="journal article" date="2023" name="Arcadia Sci">
        <title>De novo assembly of a long-read Amblyomma americanum tick genome.</title>
        <authorList>
            <person name="Chou S."/>
            <person name="Poskanzer K.E."/>
            <person name="Rollins M."/>
            <person name="Thuy-Boun P.S."/>
        </authorList>
    </citation>
    <scope>NUCLEOTIDE SEQUENCE [LARGE SCALE GENOMIC DNA]</scope>
    <source>
        <strain evidence="1">F_SG_1</strain>
        <tissue evidence="1">Salivary glands</tissue>
    </source>
</reference>
<gene>
    <name evidence="1" type="ORF">V5799_011149</name>
</gene>
<proteinExistence type="predicted"/>
<dbReference type="SUPFAM" id="SSF52047">
    <property type="entry name" value="RNI-like"/>
    <property type="match status" value="1"/>
</dbReference>
<keyword evidence="2" id="KW-1185">Reference proteome</keyword>
<dbReference type="EMBL" id="JARKHS020015555">
    <property type="protein sequence ID" value="KAK8774318.1"/>
    <property type="molecule type" value="Genomic_DNA"/>
</dbReference>